<organism evidence="3 4">
    <name type="scientific">Crucibulum laeve</name>
    <dbReference type="NCBI Taxonomy" id="68775"/>
    <lineage>
        <taxon>Eukaryota</taxon>
        <taxon>Fungi</taxon>
        <taxon>Dikarya</taxon>
        <taxon>Basidiomycota</taxon>
        <taxon>Agaricomycotina</taxon>
        <taxon>Agaricomycetes</taxon>
        <taxon>Agaricomycetidae</taxon>
        <taxon>Agaricales</taxon>
        <taxon>Agaricineae</taxon>
        <taxon>Nidulariaceae</taxon>
        <taxon>Crucibulum</taxon>
    </lineage>
</organism>
<dbReference type="Proteomes" id="UP000308652">
    <property type="component" value="Unassembled WGS sequence"/>
</dbReference>
<accession>A0A5C3M433</accession>
<dbReference type="GO" id="GO:0004105">
    <property type="term" value="F:choline-phosphate cytidylyltransferase activity"/>
    <property type="evidence" value="ECO:0007669"/>
    <property type="project" value="UniProtKB-EC"/>
</dbReference>
<sequence length="253" mass="28208">MDSSSVLSDDDYDLISNPSQRSLESSLADLRLSSTYEPPALSAALQKFETIKWTAGDIQTYIGKSLDASISRLAPNGPQAKNFENRTARVFVDGSFDAFNVGHVLQLRQAKLSFPFVYLMVGVFSDELLDRHGQTASWDEVERAEMLRHCRWVDEVIPDAPWVITEEFVHQRRIDFIAIDEGTTVDPACDKLRVNGYDEMKRIGRIIATKRTTGLSANVPRTAITAPPTPTVLTVETPAPDFTTHIQDYGLDS</sequence>
<gene>
    <name evidence="3" type="ORF">BDQ12DRAFT_681585</name>
</gene>
<dbReference type="EC" id="2.7.7.15" evidence="1"/>
<dbReference type="GO" id="GO:0031210">
    <property type="term" value="F:phosphatidylcholine binding"/>
    <property type="evidence" value="ECO:0007669"/>
    <property type="project" value="TreeGrafter"/>
</dbReference>
<proteinExistence type="predicted"/>
<evidence type="ECO:0000256" key="1">
    <source>
        <dbReference type="ARBA" id="ARBA00026101"/>
    </source>
</evidence>
<dbReference type="PANTHER" id="PTHR10739:SF13">
    <property type="entry name" value="CHOLINE-PHOSPHATE CYTIDYLYLTRANSFERASE"/>
    <property type="match status" value="1"/>
</dbReference>
<dbReference type="InterPro" id="IPR004821">
    <property type="entry name" value="Cyt_trans-like"/>
</dbReference>
<dbReference type="GO" id="GO:0005635">
    <property type="term" value="C:nuclear envelope"/>
    <property type="evidence" value="ECO:0007669"/>
    <property type="project" value="TreeGrafter"/>
</dbReference>
<dbReference type="SUPFAM" id="SSF52374">
    <property type="entry name" value="Nucleotidylyl transferase"/>
    <property type="match status" value="1"/>
</dbReference>
<name>A0A5C3M433_9AGAR</name>
<dbReference type="Gene3D" id="3.40.50.620">
    <property type="entry name" value="HUPs"/>
    <property type="match status" value="1"/>
</dbReference>
<evidence type="ECO:0000313" key="3">
    <source>
        <dbReference type="EMBL" id="TFK39990.1"/>
    </source>
</evidence>
<dbReference type="InterPro" id="IPR014729">
    <property type="entry name" value="Rossmann-like_a/b/a_fold"/>
</dbReference>
<dbReference type="Pfam" id="PF01467">
    <property type="entry name" value="CTP_transf_like"/>
    <property type="match status" value="1"/>
</dbReference>
<dbReference type="PANTHER" id="PTHR10739">
    <property type="entry name" value="CYTIDYLYLTRANSFERASE"/>
    <property type="match status" value="1"/>
</dbReference>
<dbReference type="InterPro" id="IPR045049">
    <property type="entry name" value="Pcy1-like"/>
</dbReference>
<evidence type="ECO:0000313" key="4">
    <source>
        <dbReference type="Proteomes" id="UP000308652"/>
    </source>
</evidence>
<feature type="domain" description="Cytidyltransferase-like" evidence="2">
    <location>
        <begin position="92"/>
        <end position="215"/>
    </location>
</feature>
<evidence type="ECO:0000259" key="2">
    <source>
        <dbReference type="Pfam" id="PF01467"/>
    </source>
</evidence>
<dbReference type="AlphaFoldDB" id="A0A5C3M433"/>
<dbReference type="OrthoDB" id="17102at2759"/>
<dbReference type="STRING" id="68775.A0A5C3M433"/>
<reference evidence="3 4" key="1">
    <citation type="journal article" date="2019" name="Nat. Ecol. Evol.">
        <title>Megaphylogeny resolves global patterns of mushroom evolution.</title>
        <authorList>
            <person name="Varga T."/>
            <person name="Krizsan K."/>
            <person name="Foldi C."/>
            <person name="Dima B."/>
            <person name="Sanchez-Garcia M."/>
            <person name="Sanchez-Ramirez S."/>
            <person name="Szollosi G.J."/>
            <person name="Szarkandi J.G."/>
            <person name="Papp V."/>
            <person name="Albert L."/>
            <person name="Andreopoulos W."/>
            <person name="Angelini C."/>
            <person name="Antonin V."/>
            <person name="Barry K.W."/>
            <person name="Bougher N.L."/>
            <person name="Buchanan P."/>
            <person name="Buyck B."/>
            <person name="Bense V."/>
            <person name="Catcheside P."/>
            <person name="Chovatia M."/>
            <person name="Cooper J."/>
            <person name="Damon W."/>
            <person name="Desjardin D."/>
            <person name="Finy P."/>
            <person name="Geml J."/>
            <person name="Haridas S."/>
            <person name="Hughes K."/>
            <person name="Justo A."/>
            <person name="Karasinski D."/>
            <person name="Kautmanova I."/>
            <person name="Kiss B."/>
            <person name="Kocsube S."/>
            <person name="Kotiranta H."/>
            <person name="LaButti K.M."/>
            <person name="Lechner B.E."/>
            <person name="Liimatainen K."/>
            <person name="Lipzen A."/>
            <person name="Lukacs Z."/>
            <person name="Mihaltcheva S."/>
            <person name="Morgado L.N."/>
            <person name="Niskanen T."/>
            <person name="Noordeloos M.E."/>
            <person name="Ohm R.A."/>
            <person name="Ortiz-Santana B."/>
            <person name="Ovrebo C."/>
            <person name="Racz N."/>
            <person name="Riley R."/>
            <person name="Savchenko A."/>
            <person name="Shiryaev A."/>
            <person name="Soop K."/>
            <person name="Spirin V."/>
            <person name="Szebenyi C."/>
            <person name="Tomsovsky M."/>
            <person name="Tulloss R.E."/>
            <person name="Uehling J."/>
            <person name="Grigoriev I.V."/>
            <person name="Vagvolgyi C."/>
            <person name="Papp T."/>
            <person name="Martin F.M."/>
            <person name="Miettinen O."/>
            <person name="Hibbett D.S."/>
            <person name="Nagy L.G."/>
        </authorList>
    </citation>
    <scope>NUCLEOTIDE SEQUENCE [LARGE SCALE GENOMIC DNA]</scope>
    <source>
        <strain evidence="3 4">CBS 166.37</strain>
    </source>
</reference>
<protein>
    <recommendedName>
        <fullName evidence="1">choline-phosphate cytidylyltransferase</fullName>
        <ecNumber evidence="1">2.7.7.15</ecNumber>
    </recommendedName>
</protein>
<dbReference type="NCBIfam" id="TIGR00125">
    <property type="entry name" value="cyt_tran_rel"/>
    <property type="match status" value="1"/>
</dbReference>
<dbReference type="EMBL" id="ML213598">
    <property type="protein sequence ID" value="TFK39990.1"/>
    <property type="molecule type" value="Genomic_DNA"/>
</dbReference>
<keyword evidence="4" id="KW-1185">Reference proteome</keyword>